<dbReference type="PANTHER" id="PTHR43179:SF12">
    <property type="entry name" value="GALACTOFURANOSYLTRANSFERASE GLFT2"/>
    <property type="match status" value="1"/>
</dbReference>
<dbReference type="InterPro" id="IPR029063">
    <property type="entry name" value="SAM-dependent_MTases_sf"/>
</dbReference>
<evidence type="ECO:0000256" key="4">
    <source>
        <dbReference type="ARBA" id="ARBA00022679"/>
    </source>
</evidence>
<comment type="similarity">
    <text evidence="2">Belongs to the glycosyltransferase 2 family.</text>
</comment>
<reference evidence="6" key="1">
    <citation type="submission" date="2021-12" db="EMBL/GenBank/DDBJ databases">
        <title>Alicyclobacillaceae gen. nov., sp. nov., isolated from chalcocite enrichment system.</title>
        <authorList>
            <person name="Jiang Z."/>
        </authorList>
    </citation>
    <scope>NUCLEOTIDE SEQUENCE</scope>
    <source>
        <strain evidence="6">MYW30-H2</strain>
    </source>
</reference>
<proteinExistence type="inferred from homology"/>
<organism evidence="6 7">
    <name type="scientific">Fodinisporobacter ferrooxydans</name>
    <dbReference type="NCBI Taxonomy" id="2901836"/>
    <lineage>
        <taxon>Bacteria</taxon>
        <taxon>Bacillati</taxon>
        <taxon>Bacillota</taxon>
        <taxon>Bacilli</taxon>
        <taxon>Bacillales</taxon>
        <taxon>Alicyclobacillaceae</taxon>
        <taxon>Fodinisporobacter</taxon>
    </lineage>
</organism>
<evidence type="ECO:0000313" key="7">
    <source>
        <dbReference type="Proteomes" id="UP000830167"/>
    </source>
</evidence>
<evidence type="ECO:0000313" key="6">
    <source>
        <dbReference type="EMBL" id="UOF88811.1"/>
    </source>
</evidence>
<dbReference type="GO" id="GO:0032259">
    <property type="term" value="P:methylation"/>
    <property type="evidence" value="ECO:0007669"/>
    <property type="project" value="UniProtKB-KW"/>
</dbReference>
<keyword evidence="7" id="KW-1185">Reference proteome</keyword>
<keyword evidence="3" id="KW-0328">Glycosyltransferase</keyword>
<protein>
    <submittedName>
        <fullName evidence="6">Bifunctional glycosyltransferase family 2 protein/class I SAM-dependent methyltransferase</fullName>
    </submittedName>
</protein>
<dbReference type="SUPFAM" id="SSF53335">
    <property type="entry name" value="S-adenosyl-L-methionine-dependent methyltransferases"/>
    <property type="match status" value="1"/>
</dbReference>
<evidence type="ECO:0000256" key="2">
    <source>
        <dbReference type="ARBA" id="ARBA00006739"/>
    </source>
</evidence>
<sequence>MATGRITGKKASLTSIIIPTCNKWEYTKQCLESIRQFTDAPYELIVVDNGSQDVTVQELRRMEDVFLIENNANLGFPRACNQGMAQAKGDQLLILNNDIVVSRQWLSNMLHCLNGDPRNGAVGPVTNYISGVQARPVGYSSLAEYFEFVKDYNHSDPAKWFCTLRLVGFCLLIRRDVYEKVGGFDERFGKGNFEDDDYCMRMRRAGYRLVVAADTYIHHYGSVTNRMDPEYAQLLETNRLQFVSKWGIDPLQMLQYHDALAAFLPPADRILDAACGGGGLGLNLKNKGMPFVAGIESDALLAVDARTVLDEVWVGDAETIRLPYPGGWFDAILLADALLHFANPKAALAHLATYLKQGGYVVASISNATYVGVIKKLLEGNGMRLELGRQYNGNSALLSLDEIIWLFEQAGLQIETIGGMQEMDDKLEIMVHELLQLRERLGLGELVPSALDQWKTKQYYIRAIKR</sequence>
<dbReference type="EMBL" id="CP089291">
    <property type="protein sequence ID" value="UOF88811.1"/>
    <property type="molecule type" value="Genomic_DNA"/>
</dbReference>
<comment type="pathway">
    <text evidence="1">Cell wall biogenesis; cell wall polysaccharide biosynthesis.</text>
</comment>
<gene>
    <name evidence="6" type="ORF">LSG31_12740</name>
</gene>
<dbReference type="InterPro" id="IPR001173">
    <property type="entry name" value="Glyco_trans_2-like"/>
</dbReference>
<dbReference type="SUPFAM" id="SSF53448">
    <property type="entry name" value="Nucleotide-diphospho-sugar transferases"/>
    <property type="match status" value="1"/>
</dbReference>
<feature type="domain" description="Glycosyltransferase 2-like" evidence="5">
    <location>
        <begin position="15"/>
        <end position="181"/>
    </location>
</feature>
<name>A0ABY4CE66_9BACL</name>
<evidence type="ECO:0000259" key="5">
    <source>
        <dbReference type="Pfam" id="PF00535"/>
    </source>
</evidence>
<dbReference type="InterPro" id="IPR029044">
    <property type="entry name" value="Nucleotide-diphossugar_trans"/>
</dbReference>
<dbReference type="Pfam" id="PF13489">
    <property type="entry name" value="Methyltransf_23"/>
    <property type="match status" value="1"/>
</dbReference>
<dbReference type="Gene3D" id="3.90.550.10">
    <property type="entry name" value="Spore Coat Polysaccharide Biosynthesis Protein SpsA, Chain A"/>
    <property type="match status" value="1"/>
</dbReference>
<keyword evidence="6" id="KW-0489">Methyltransferase</keyword>
<dbReference type="Gene3D" id="3.40.50.150">
    <property type="entry name" value="Vaccinia Virus protein VP39"/>
    <property type="match status" value="1"/>
</dbReference>
<dbReference type="PANTHER" id="PTHR43179">
    <property type="entry name" value="RHAMNOSYLTRANSFERASE WBBL"/>
    <property type="match status" value="1"/>
</dbReference>
<dbReference type="RefSeq" id="WP_347435489.1">
    <property type="nucleotide sequence ID" value="NZ_CP089291.1"/>
</dbReference>
<dbReference type="CDD" id="cd04186">
    <property type="entry name" value="GT_2_like_c"/>
    <property type="match status" value="1"/>
</dbReference>
<dbReference type="Proteomes" id="UP000830167">
    <property type="component" value="Chromosome"/>
</dbReference>
<keyword evidence="4" id="KW-0808">Transferase</keyword>
<evidence type="ECO:0000256" key="1">
    <source>
        <dbReference type="ARBA" id="ARBA00004776"/>
    </source>
</evidence>
<dbReference type="Pfam" id="PF00535">
    <property type="entry name" value="Glycos_transf_2"/>
    <property type="match status" value="1"/>
</dbReference>
<evidence type="ECO:0000256" key="3">
    <source>
        <dbReference type="ARBA" id="ARBA00022676"/>
    </source>
</evidence>
<accession>A0ABY4CE66</accession>
<dbReference type="GO" id="GO:0008168">
    <property type="term" value="F:methyltransferase activity"/>
    <property type="evidence" value="ECO:0007669"/>
    <property type="project" value="UniProtKB-KW"/>
</dbReference>